<keyword evidence="3" id="KW-1185">Reference proteome</keyword>
<protein>
    <submittedName>
        <fullName evidence="2">Uncharacterized protein</fullName>
    </submittedName>
</protein>
<reference evidence="2" key="1">
    <citation type="submission" date="2014-01" db="EMBL/GenBank/DDBJ databases">
        <authorList>
            <person name="Aslett M."/>
        </authorList>
    </citation>
    <scope>NUCLEOTIDE SEQUENCE</scope>
</reference>
<reference evidence="2" key="2">
    <citation type="submission" date="2014-03" db="EMBL/GenBank/DDBJ databases">
        <title>The whipworm genome and dual-species transcriptomics of an intimate host-pathogen interaction.</title>
        <authorList>
            <person name="Foth B.J."/>
            <person name="Tsai I.J."/>
            <person name="Reid A.J."/>
            <person name="Bancroft A.J."/>
            <person name="Nichol S."/>
            <person name="Tracey A."/>
            <person name="Holroyd N."/>
            <person name="Cotton J.A."/>
            <person name="Stanley E.J."/>
            <person name="Zarowiecki M."/>
            <person name="Liu J.Z."/>
            <person name="Huckvale T."/>
            <person name="Cooper P.J."/>
            <person name="Grencis R.K."/>
            <person name="Berriman M."/>
        </authorList>
    </citation>
    <scope>NUCLEOTIDE SEQUENCE [LARGE SCALE GENOMIC DNA]</scope>
</reference>
<proteinExistence type="predicted"/>
<evidence type="ECO:0000313" key="2">
    <source>
        <dbReference type="EMBL" id="CDW56814.1"/>
    </source>
</evidence>
<dbReference type="Proteomes" id="UP000030665">
    <property type="component" value="Unassembled WGS sequence"/>
</dbReference>
<evidence type="ECO:0000256" key="1">
    <source>
        <dbReference type="SAM" id="MobiDB-lite"/>
    </source>
</evidence>
<evidence type="ECO:0000313" key="3">
    <source>
        <dbReference type="Proteomes" id="UP000030665"/>
    </source>
</evidence>
<dbReference type="EMBL" id="HG806082">
    <property type="protein sequence ID" value="CDW56814.1"/>
    <property type="molecule type" value="Genomic_DNA"/>
</dbReference>
<gene>
    <name evidence="2" type="ORF">TTRE_0000509601</name>
</gene>
<dbReference type="AlphaFoldDB" id="A0A077ZAH9"/>
<accession>A0A077ZAH9</accession>
<feature type="compositionally biased region" description="Low complexity" evidence="1">
    <location>
        <begin position="30"/>
        <end position="44"/>
    </location>
</feature>
<feature type="region of interest" description="Disordered" evidence="1">
    <location>
        <begin position="30"/>
        <end position="54"/>
    </location>
</feature>
<name>A0A077ZAH9_TRITR</name>
<organism evidence="2 3">
    <name type="scientific">Trichuris trichiura</name>
    <name type="common">Whipworm</name>
    <name type="synonym">Trichocephalus trichiurus</name>
    <dbReference type="NCBI Taxonomy" id="36087"/>
    <lineage>
        <taxon>Eukaryota</taxon>
        <taxon>Metazoa</taxon>
        <taxon>Ecdysozoa</taxon>
        <taxon>Nematoda</taxon>
        <taxon>Enoplea</taxon>
        <taxon>Dorylaimia</taxon>
        <taxon>Trichinellida</taxon>
        <taxon>Trichuridae</taxon>
        <taxon>Trichuris</taxon>
    </lineage>
</organism>
<sequence>MTRTHFQVGPAIIERRADQAVGSLVPTFPTAASGTTSISSSSHAPIDRAHKALNRPLFSRRRRGKFSTSPIDSRLCASSILGWSVGKLESSVHLVPATRSRSLPRKDSRGEEAESIFLIPDCMQAMAA</sequence>